<dbReference type="EMBL" id="JBBPBK010000004">
    <property type="protein sequence ID" value="KAK9286360.1"/>
    <property type="molecule type" value="Genomic_DNA"/>
</dbReference>
<evidence type="ECO:0000313" key="1">
    <source>
        <dbReference type="EMBL" id="KAK9286360.1"/>
    </source>
</evidence>
<keyword evidence="2" id="KW-1185">Reference proteome</keyword>
<protein>
    <submittedName>
        <fullName evidence="1">Uncharacterized protein</fullName>
    </submittedName>
</protein>
<evidence type="ECO:0000313" key="2">
    <source>
        <dbReference type="Proteomes" id="UP001415857"/>
    </source>
</evidence>
<dbReference type="Proteomes" id="UP001415857">
    <property type="component" value="Unassembled WGS sequence"/>
</dbReference>
<proteinExistence type="predicted"/>
<reference evidence="1 2" key="1">
    <citation type="journal article" date="2024" name="Plant J.">
        <title>Genome sequences and population genomics reveal climatic adaptation and genomic divergence between two closely related sweetgum species.</title>
        <authorList>
            <person name="Xu W.Q."/>
            <person name="Ren C.Q."/>
            <person name="Zhang X.Y."/>
            <person name="Comes H.P."/>
            <person name="Liu X.H."/>
            <person name="Li Y.G."/>
            <person name="Kettle C.J."/>
            <person name="Jalonen R."/>
            <person name="Gaisberger H."/>
            <person name="Ma Y.Z."/>
            <person name="Qiu Y.X."/>
        </authorList>
    </citation>
    <scope>NUCLEOTIDE SEQUENCE [LARGE SCALE GENOMIC DNA]</scope>
    <source>
        <strain evidence="1">Hangzhou</strain>
    </source>
</reference>
<organism evidence="1 2">
    <name type="scientific">Liquidambar formosana</name>
    <name type="common">Formosan gum</name>
    <dbReference type="NCBI Taxonomy" id="63359"/>
    <lineage>
        <taxon>Eukaryota</taxon>
        <taxon>Viridiplantae</taxon>
        <taxon>Streptophyta</taxon>
        <taxon>Embryophyta</taxon>
        <taxon>Tracheophyta</taxon>
        <taxon>Spermatophyta</taxon>
        <taxon>Magnoliopsida</taxon>
        <taxon>eudicotyledons</taxon>
        <taxon>Gunneridae</taxon>
        <taxon>Pentapetalae</taxon>
        <taxon>Saxifragales</taxon>
        <taxon>Altingiaceae</taxon>
        <taxon>Liquidambar</taxon>
    </lineage>
</organism>
<accession>A0AAP0X601</accession>
<gene>
    <name evidence="1" type="ORF">L1049_014754</name>
</gene>
<comment type="caution">
    <text evidence="1">The sequence shown here is derived from an EMBL/GenBank/DDBJ whole genome shotgun (WGS) entry which is preliminary data.</text>
</comment>
<sequence length="185" mass="21082">MELVVRKYSTNQAPQNYSLQIYCDGAWKQEEEWAGIDWDIQWQGRTRLAAGVFRFGLNQLFRLRPWLCTMHSLGLSLKGSTLPMFRGIGVVEDVVEIVAVIEEVFPQRDEGKIKVGEEKECDFGFWVCDLKLLMFQLKDDSKQMWLIFDELFGVGVNVDGPTGRLGGGEAEEIFLSSSVFSRQMG</sequence>
<name>A0AAP0X601_LIQFO</name>
<dbReference type="AlphaFoldDB" id="A0AAP0X601"/>